<dbReference type="CDD" id="cd00082">
    <property type="entry name" value="HisKA"/>
    <property type="match status" value="1"/>
</dbReference>
<dbReference type="PANTHER" id="PTHR45339:SF1">
    <property type="entry name" value="HYBRID SIGNAL TRANSDUCTION HISTIDINE KINASE J"/>
    <property type="match status" value="1"/>
</dbReference>
<dbReference type="PRINTS" id="PR00344">
    <property type="entry name" value="BCTRLSENSOR"/>
</dbReference>
<dbReference type="SMART" id="SM00388">
    <property type="entry name" value="HisKA"/>
    <property type="match status" value="1"/>
</dbReference>
<dbReference type="CDD" id="cd16922">
    <property type="entry name" value="HATPase_EvgS-ArcB-TorS-like"/>
    <property type="match status" value="1"/>
</dbReference>
<dbReference type="Gene3D" id="1.10.287.130">
    <property type="match status" value="1"/>
</dbReference>
<dbReference type="InterPro" id="IPR036641">
    <property type="entry name" value="HPT_dom_sf"/>
</dbReference>
<evidence type="ECO:0000256" key="5">
    <source>
        <dbReference type="ARBA" id="ARBA00022553"/>
    </source>
</evidence>
<organism evidence="22 23">
    <name type="scientific">Modicisalibacter tunisiensis</name>
    <dbReference type="NCBI Taxonomy" id="390637"/>
    <lineage>
        <taxon>Bacteria</taxon>
        <taxon>Pseudomonadati</taxon>
        <taxon>Pseudomonadota</taxon>
        <taxon>Gammaproteobacteria</taxon>
        <taxon>Oceanospirillales</taxon>
        <taxon>Halomonadaceae</taxon>
        <taxon>Modicisalibacter</taxon>
    </lineage>
</organism>
<dbReference type="PROSITE" id="PS50109">
    <property type="entry name" value="HIS_KIN"/>
    <property type="match status" value="1"/>
</dbReference>
<dbReference type="CDD" id="cd17546">
    <property type="entry name" value="REC_hyHK_CKI1_RcsC-like"/>
    <property type="match status" value="1"/>
</dbReference>
<dbReference type="InterPro" id="IPR011006">
    <property type="entry name" value="CheY-like_superfamily"/>
</dbReference>
<dbReference type="Gene3D" id="3.40.50.2300">
    <property type="match status" value="1"/>
</dbReference>
<dbReference type="RefSeq" id="WP_224421182.1">
    <property type="nucleotide sequence ID" value="NZ_JAGXFD010000001.1"/>
</dbReference>
<dbReference type="EC" id="2.7.13.3" evidence="3"/>
<feature type="domain" description="HAMP" evidence="20">
    <location>
        <begin position="162"/>
        <end position="214"/>
    </location>
</feature>
<dbReference type="InterPro" id="IPR003661">
    <property type="entry name" value="HisK_dim/P_dom"/>
</dbReference>
<evidence type="ECO:0000313" key="22">
    <source>
        <dbReference type="EMBL" id="MBZ9568650.1"/>
    </source>
</evidence>
<dbReference type="Gene3D" id="1.20.120.160">
    <property type="entry name" value="HPT domain"/>
    <property type="match status" value="1"/>
</dbReference>
<keyword evidence="13 17" id="KW-0472">Membrane</keyword>
<dbReference type="Proteomes" id="UP001319883">
    <property type="component" value="Unassembled WGS sequence"/>
</dbReference>
<dbReference type="InterPro" id="IPR008207">
    <property type="entry name" value="Sig_transdc_His_kin_Hpt_dom"/>
</dbReference>
<gene>
    <name evidence="22" type="ORF">KGQ91_13315</name>
</gene>
<dbReference type="InterPro" id="IPR005467">
    <property type="entry name" value="His_kinase_dom"/>
</dbReference>
<dbReference type="InterPro" id="IPR036097">
    <property type="entry name" value="HisK_dim/P_sf"/>
</dbReference>
<dbReference type="Pfam" id="PF00072">
    <property type="entry name" value="Response_reg"/>
    <property type="match status" value="1"/>
</dbReference>
<evidence type="ECO:0000256" key="1">
    <source>
        <dbReference type="ARBA" id="ARBA00000085"/>
    </source>
</evidence>
<dbReference type="SUPFAM" id="SSF55874">
    <property type="entry name" value="ATPase domain of HSP90 chaperone/DNA topoisomerase II/histidine kinase"/>
    <property type="match status" value="1"/>
</dbReference>
<dbReference type="InterPro" id="IPR001789">
    <property type="entry name" value="Sig_transdc_resp-reg_receiver"/>
</dbReference>
<evidence type="ECO:0000256" key="10">
    <source>
        <dbReference type="ARBA" id="ARBA00022840"/>
    </source>
</evidence>
<evidence type="ECO:0000256" key="11">
    <source>
        <dbReference type="ARBA" id="ARBA00022989"/>
    </source>
</evidence>
<feature type="transmembrane region" description="Helical" evidence="17">
    <location>
        <begin position="139"/>
        <end position="160"/>
    </location>
</feature>
<keyword evidence="12" id="KW-0902">Two-component regulatory system</keyword>
<comment type="catalytic activity">
    <reaction evidence="1">
        <text>ATP + protein L-histidine = ADP + protein N-phospho-L-histidine.</text>
        <dbReference type="EC" id="2.7.13.3"/>
    </reaction>
</comment>
<dbReference type="PROSITE" id="PS50894">
    <property type="entry name" value="HPT"/>
    <property type="match status" value="1"/>
</dbReference>
<keyword evidence="8" id="KW-0547">Nucleotide-binding</keyword>
<dbReference type="PANTHER" id="PTHR45339">
    <property type="entry name" value="HYBRID SIGNAL TRANSDUCTION HISTIDINE KINASE J"/>
    <property type="match status" value="1"/>
</dbReference>
<feature type="domain" description="HPt" evidence="21">
    <location>
        <begin position="780"/>
        <end position="873"/>
    </location>
</feature>
<evidence type="ECO:0000259" key="20">
    <source>
        <dbReference type="PROSITE" id="PS50885"/>
    </source>
</evidence>
<feature type="modified residue" description="Phosphohistidine" evidence="14">
    <location>
        <position position="819"/>
    </location>
</feature>
<evidence type="ECO:0000256" key="9">
    <source>
        <dbReference type="ARBA" id="ARBA00022777"/>
    </source>
</evidence>
<keyword evidence="5 15" id="KW-0597">Phosphoprotein</keyword>
<dbReference type="InterPro" id="IPR004358">
    <property type="entry name" value="Sig_transdc_His_kin-like_C"/>
</dbReference>
<evidence type="ECO:0000256" key="12">
    <source>
        <dbReference type="ARBA" id="ARBA00023012"/>
    </source>
</evidence>
<dbReference type="EMBL" id="JAGXFD010000001">
    <property type="protein sequence ID" value="MBZ9568650.1"/>
    <property type="molecule type" value="Genomic_DNA"/>
</dbReference>
<dbReference type="Pfam" id="PF00512">
    <property type="entry name" value="HisKA"/>
    <property type="match status" value="1"/>
</dbReference>
<dbReference type="Gene3D" id="6.10.340.10">
    <property type="match status" value="1"/>
</dbReference>
<feature type="coiled-coil region" evidence="16">
    <location>
        <begin position="220"/>
        <end position="257"/>
    </location>
</feature>
<keyword evidence="6" id="KW-0808">Transferase</keyword>
<dbReference type="SMART" id="SM00448">
    <property type="entry name" value="REC"/>
    <property type="match status" value="1"/>
</dbReference>
<dbReference type="PROSITE" id="PS50110">
    <property type="entry name" value="RESPONSE_REGULATORY"/>
    <property type="match status" value="1"/>
</dbReference>
<evidence type="ECO:0000259" key="18">
    <source>
        <dbReference type="PROSITE" id="PS50109"/>
    </source>
</evidence>
<evidence type="ECO:0000256" key="8">
    <source>
        <dbReference type="ARBA" id="ARBA00022741"/>
    </source>
</evidence>
<dbReference type="SUPFAM" id="SSF47226">
    <property type="entry name" value="Histidine-containing phosphotransfer domain, HPT domain"/>
    <property type="match status" value="1"/>
</dbReference>
<keyword evidence="10" id="KW-0067">ATP-binding</keyword>
<sequence length="885" mass="96075">MTLWLRLLLALLVIPWLLMLALGGWQFAADDRQRREALVTRIEDGVRLLAPALAEARDTVTPTPRAAPLERLARLTDVADVRWRDSGSADSTPPARTSLIRRDGRTHVIVPLPGVASPAAWLDVTLHDGALSLPRYRQLAGWAIALALAMLMLGLTALLVPRRALATLAEQRHVLERLRAGDRRARLPTEGPRELALLSRAINGLADTLASGRHGDTPVTTELRASLQTIERQNAELESARQQAQDANRVKSEFLANVSHEIRTPLNGIIGFCRLLERSPLEARQQEWLENVTLAADNLLSLVNDILDFSKLEAGKLSLDTTSLDIAEIIDEVLLLQAPAAQDKDLEMLGLVYDDVPATLSGDPLRIRQILTNLVHNAVKFTDHGEILVRVQVEAEHGSDIVLGIRVSDTGIGLAEEVRDQLFQPFVQGESTRLSHPGGTGLGLMICRKLLDQMHGDIRADSTPEGGTTFHVTLPLGVVTPADERRPALDLSGRRLVLREPHTPSRRALAHLLHQAGAEVRVHERPVTAESLPMDTDLVIEARSSALAAETRARLERLPCPVLLLGKGEPQDGEATALTDRLRWFTKPLTRTRLAAALDELLPPPAHPPAPTATGASRTTAPAPRVMIVDDVASNRLLVSELLRQRGIEGALCADSGEAALALARRQRVDLVLMDIRMPGMDGIATAAALRRLGGAWRHCPIVALTAHARAEDTRSLLDSGMQAVLTKPLDEHALGRVLSDHLALPPSLGPVASGHGTTLEDDELPVVDTELGITLAGGQPALAERMLAALLESLDEIEAELRRTYALDDESAFLDAVHHLNGACRYCGVPQLALVAETLESRLRAQGLASVADIYVTLLEALQRLRAWRAEQARPVTTPDGGER</sequence>
<evidence type="ECO:0000256" key="17">
    <source>
        <dbReference type="SAM" id="Phobius"/>
    </source>
</evidence>
<evidence type="ECO:0000256" key="16">
    <source>
        <dbReference type="SAM" id="Coils"/>
    </source>
</evidence>
<evidence type="ECO:0000259" key="21">
    <source>
        <dbReference type="PROSITE" id="PS50894"/>
    </source>
</evidence>
<feature type="domain" description="Histidine kinase" evidence="18">
    <location>
        <begin position="257"/>
        <end position="478"/>
    </location>
</feature>
<keyword evidence="4" id="KW-1003">Cell membrane</keyword>
<dbReference type="SUPFAM" id="SSF47384">
    <property type="entry name" value="Homodimeric domain of signal transducing histidine kinase"/>
    <property type="match status" value="1"/>
</dbReference>
<keyword evidence="9" id="KW-0418">Kinase</keyword>
<accession>A0ABS7X248</accession>
<evidence type="ECO:0000256" key="3">
    <source>
        <dbReference type="ARBA" id="ARBA00012438"/>
    </source>
</evidence>
<dbReference type="SUPFAM" id="SSF52172">
    <property type="entry name" value="CheY-like"/>
    <property type="match status" value="1"/>
</dbReference>
<keyword evidence="23" id="KW-1185">Reference proteome</keyword>
<evidence type="ECO:0000259" key="19">
    <source>
        <dbReference type="PROSITE" id="PS50110"/>
    </source>
</evidence>
<dbReference type="InterPro" id="IPR003594">
    <property type="entry name" value="HATPase_dom"/>
</dbReference>
<dbReference type="SMART" id="SM00387">
    <property type="entry name" value="HATPase_c"/>
    <property type="match status" value="1"/>
</dbReference>
<evidence type="ECO:0000256" key="13">
    <source>
        <dbReference type="ARBA" id="ARBA00023136"/>
    </source>
</evidence>
<keyword evidence="16" id="KW-0175">Coiled coil</keyword>
<protein>
    <recommendedName>
        <fullName evidence="3">histidine kinase</fullName>
        <ecNumber evidence="3">2.7.13.3</ecNumber>
    </recommendedName>
</protein>
<dbReference type="CDD" id="cd06225">
    <property type="entry name" value="HAMP"/>
    <property type="match status" value="1"/>
</dbReference>
<feature type="domain" description="Response regulatory" evidence="19">
    <location>
        <begin position="625"/>
        <end position="743"/>
    </location>
</feature>
<dbReference type="PROSITE" id="PS50885">
    <property type="entry name" value="HAMP"/>
    <property type="match status" value="1"/>
</dbReference>
<dbReference type="InterPro" id="IPR003660">
    <property type="entry name" value="HAMP_dom"/>
</dbReference>
<evidence type="ECO:0000256" key="15">
    <source>
        <dbReference type="PROSITE-ProRule" id="PRU00169"/>
    </source>
</evidence>
<evidence type="ECO:0000313" key="23">
    <source>
        <dbReference type="Proteomes" id="UP001319883"/>
    </source>
</evidence>
<proteinExistence type="predicted"/>
<dbReference type="Pfam" id="PF01627">
    <property type="entry name" value="Hpt"/>
    <property type="match status" value="1"/>
</dbReference>
<reference evidence="22 23" key="1">
    <citation type="submission" date="2021-05" db="EMBL/GenBank/DDBJ databases">
        <title>Petroleum and Energy Research Collection (APPE): ex situ preservation of microbial diversity associated with the oil industry and exploitation of its biotechnological potential.</title>
        <authorList>
            <person name="Paixao C.T.M."/>
            <person name="Gomes M.B."/>
            <person name="Oliveira V.M."/>
        </authorList>
    </citation>
    <scope>NUCLEOTIDE SEQUENCE [LARGE SCALE GENOMIC DNA]</scope>
    <source>
        <strain evidence="22 23">LIT2</strain>
    </source>
</reference>
<evidence type="ECO:0000256" key="6">
    <source>
        <dbReference type="ARBA" id="ARBA00022679"/>
    </source>
</evidence>
<name>A0ABS7X248_9GAMM</name>
<evidence type="ECO:0000256" key="7">
    <source>
        <dbReference type="ARBA" id="ARBA00022692"/>
    </source>
</evidence>
<keyword evidence="7 17" id="KW-0812">Transmembrane</keyword>
<feature type="modified residue" description="4-aspartylphosphate" evidence="15">
    <location>
        <position position="675"/>
    </location>
</feature>
<evidence type="ECO:0000256" key="4">
    <source>
        <dbReference type="ARBA" id="ARBA00022475"/>
    </source>
</evidence>
<dbReference type="InterPro" id="IPR036890">
    <property type="entry name" value="HATPase_C_sf"/>
</dbReference>
<evidence type="ECO:0000256" key="14">
    <source>
        <dbReference type="PROSITE-ProRule" id="PRU00110"/>
    </source>
</evidence>
<evidence type="ECO:0000256" key="2">
    <source>
        <dbReference type="ARBA" id="ARBA00004651"/>
    </source>
</evidence>
<comment type="subcellular location">
    <subcellularLocation>
        <location evidence="2">Cell membrane</location>
        <topology evidence="2">Multi-pass membrane protein</topology>
    </subcellularLocation>
</comment>
<dbReference type="Pfam" id="PF02518">
    <property type="entry name" value="HATPase_c"/>
    <property type="match status" value="1"/>
</dbReference>
<comment type="caution">
    <text evidence="22">The sequence shown here is derived from an EMBL/GenBank/DDBJ whole genome shotgun (WGS) entry which is preliminary data.</text>
</comment>
<dbReference type="Gene3D" id="3.30.565.10">
    <property type="entry name" value="Histidine kinase-like ATPase, C-terminal domain"/>
    <property type="match status" value="1"/>
</dbReference>
<keyword evidence="11 17" id="KW-1133">Transmembrane helix</keyword>